<dbReference type="InterPro" id="IPR013249">
    <property type="entry name" value="RNA_pol_sigma70_r4_t2"/>
</dbReference>
<keyword evidence="3" id="KW-0731">Sigma factor</keyword>
<dbReference type="SUPFAM" id="SSF88946">
    <property type="entry name" value="Sigma2 domain of RNA polymerase sigma factors"/>
    <property type="match status" value="1"/>
</dbReference>
<evidence type="ECO:0000256" key="2">
    <source>
        <dbReference type="ARBA" id="ARBA00023015"/>
    </source>
</evidence>
<dbReference type="AlphaFoldDB" id="A0A5J6LI31"/>
<dbReference type="KEGG" id="nik:F5I99_17965"/>
<gene>
    <name evidence="7" type="ORF">F5I99_17965</name>
</gene>
<keyword evidence="4" id="KW-0804">Transcription</keyword>
<dbReference type="RefSeq" id="WP_151058431.1">
    <property type="nucleotide sequence ID" value="NZ_CP044222.1"/>
</dbReference>
<dbReference type="GO" id="GO:0016987">
    <property type="term" value="F:sigma factor activity"/>
    <property type="evidence" value="ECO:0007669"/>
    <property type="project" value="UniProtKB-KW"/>
</dbReference>
<dbReference type="PANTHER" id="PTHR43133:SF63">
    <property type="entry name" value="RNA POLYMERASE SIGMA FACTOR FECI-RELATED"/>
    <property type="match status" value="1"/>
</dbReference>
<accession>A0A5J6LI31</accession>
<organism evidence="7 8">
    <name type="scientific">Nitrincola iocasae</name>
    <dbReference type="NCBI Taxonomy" id="2614693"/>
    <lineage>
        <taxon>Bacteria</taxon>
        <taxon>Pseudomonadati</taxon>
        <taxon>Pseudomonadota</taxon>
        <taxon>Gammaproteobacteria</taxon>
        <taxon>Oceanospirillales</taxon>
        <taxon>Oceanospirillaceae</taxon>
        <taxon>Nitrincola</taxon>
    </lineage>
</organism>
<proteinExistence type="inferred from homology"/>
<dbReference type="InterPro" id="IPR013324">
    <property type="entry name" value="RNA_pol_sigma_r3/r4-like"/>
</dbReference>
<dbReference type="InterPro" id="IPR036388">
    <property type="entry name" value="WH-like_DNA-bd_sf"/>
</dbReference>
<reference evidence="7 8" key="1">
    <citation type="submission" date="2019-09" db="EMBL/GenBank/DDBJ databases">
        <title>Nitrincola iocasae sp. nov., a bacterium isolated from the sediment collected at a cold seep field in South China Sea.</title>
        <authorList>
            <person name="Zhang H."/>
            <person name="Wang H."/>
            <person name="Li C."/>
        </authorList>
    </citation>
    <scope>NUCLEOTIDE SEQUENCE [LARGE SCALE GENOMIC DNA]</scope>
    <source>
        <strain evidence="7 8">KXZD1103</strain>
    </source>
</reference>
<dbReference type="InterPro" id="IPR039425">
    <property type="entry name" value="RNA_pol_sigma-70-like"/>
</dbReference>
<evidence type="ECO:0000256" key="4">
    <source>
        <dbReference type="ARBA" id="ARBA00023163"/>
    </source>
</evidence>
<evidence type="ECO:0000313" key="8">
    <source>
        <dbReference type="Proteomes" id="UP000325606"/>
    </source>
</evidence>
<dbReference type="GO" id="GO:0006352">
    <property type="term" value="P:DNA-templated transcription initiation"/>
    <property type="evidence" value="ECO:0007669"/>
    <property type="project" value="InterPro"/>
</dbReference>
<feature type="domain" description="RNA polymerase sigma-70 region 2" evidence="5">
    <location>
        <begin position="15"/>
        <end position="80"/>
    </location>
</feature>
<dbReference type="Proteomes" id="UP000325606">
    <property type="component" value="Chromosome"/>
</dbReference>
<dbReference type="PANTHER" id="PTHR43133">
    <property type="entry name" value="RNA POLYMERASE ECF-TYPE SIGMA FACTO"/>
    <property type="match status" value="1"/>
</dbReference>
<evidence type="ECO:0000256" key="3">
    <source>
        <dbReference type="ARBA" id="ARBA00023082"/>
    </source>
</evidence>
<comment type="similarity">
    <text evidence="1">Belongs to the sigma-70 factor family. ECF subfamily.</text>
</comment>
<dbReference type="Pfam" id="PF08281">
    <property type="entry name" value="Sigma70_r4_2"/>
    <property type="match status" value="1"/>
</dbReference>
<dbReference type="EMBL" id="CP044222">
    <property type="protein sequence ID" value="QEW08224.1"/>
    <property type="molecule type" value="Genomic_DNA"/>
</dbReference>
<keyword evidence="8" id="KW-1185">Reference proteome</keyword>
<feature type="domain" description="RNA polymerase sigma factor 70 region 4 type 2" evidence="6">
    <location>
        <begin position="111"/>
        <end position="162"/>
    </location>
</feature>
<keyword evidence="2" id="KW-0805">Transcription regulation</keyword>
<dbReference type="NCBIfam" id="TIGR02937">
    <property type="entry name" value="sigma70-ECF"/>
    <property type="match status" value="1"/>
</dbReference>
<sequence>MIFKEPQARDALGLLYSQNRQWLLGWLCKRLGCSQRASDLLQDTFVRLLKRDEWSQAQEPRAYLMTVAKRVLIDHWRRERIEQAYLDALQQLPEAEAPSPETHHQLLELLVEIDRRLDGLPALTRQAFLHAQLDGMTYSEIALALGMSVSSVKRHLIRATSRCYFPDLTG</sequence>
<dbReference type="Gene3D" id="1.10.1740.10">
    <property type="match status" value="1"/>
</dbReference>
<name>A0A5J6LI31_9GAMM</name>
<protein>
    <submittedName>
        <fullName evidence="7">Sigma-70 family RNA polymerase sigma factor</fullName>
    </submittedName>
</protein>
<dbReference type="InterPro" id="IPR014284">
    <property type="entry name" value="RNA_pol_sigma-70_dom"/>
</dbReference>
<dbReference type="Gene3D" id="1.10.10.10">
    <property type="entry name" value="Winged helix-like DNA-binding domain superfamily/Winged helix DNA-binding domain"/>
    <property type="match status" value="1"/>
</dbReference>
<dbReference type="InterPro" id="IPR013325">
    <property type="entry name" value="RNA_pol_sigma_r2"/>
</dbReference>
<dbReference type="Pfam" id="PF04542">
    <property type="entry name" value="Sigma70_r2"/>
    <property type="match status" value="1"/>
</dbReference>
<evidence type="ECO:0000256" key="1">
    <source>
        <dbReference type="ARBA" id="ARBA00010641"/>
    </source>
</evidence>
<evidence type="ECO:0000259" key="5">
    <source>
        <dbReference type="Pfam" id="PF04542"/>
    </source>
</evidence>
<dbReference type="SUPFAM" id="SSF88659">
    <property type="entry name" value="Sigma3 and sigma4 domains of RNA polymerase sigma factors"/>
    <property type="match status" value="1"/>
</dbReference>
<dbReference type="GO" id="GO:0003677">
    <property type="term" value="F:DNA binding"/>
    <property type="evidence" value="ECO:0007669"/>
    <property type="project" value="InterPro"/>
</dbReference>
<dbReference type="InterPro" id="IPR007627">
    <property type="entry name" value="RNA_pol_sigma70_r2"/>
</dbReference>
<evidence type="ECO:0000259" key="6">
    <source>
        <dbReference type="Pfam" id="PF08281"/>
    </source>
</evidence>
<evidence type="ECO:0000313" key="7">
    <source>
        <dbReference type="EMBL" id="QEW08224.1"/>
    </source>
</evidence>
<dbReference type="NCBIfam" id="NF009180">
    <property type="entry name" value="PRK12528.1"/>
    <property type="match status" value="1"/>
</dbReference>